<dbReference type="RefSeq" id="WP_209990525.1">
    <property type="nucleotide sequence ID" value="NZ_JBHSVQ010000001.1"/>
</dbReference>
<keyword evidence="2" id="KW-0489">Methyltransferase</keyword>
<dbReference type="InterPro" id="IPR029063">
    <property type="entry name" value="SAM-dependent_MTases_sf"/>
</dbReference>
<proteinExistence type="predicted"/>
<keyword evidence="2" id="KW-0808">Transferase</keyword>
<organism evidence="2 3">
    <name type="scientific">Paenibacillus rhizoplanae</name>
    <dbReference type="NCBI Taxonomy" id="1917181"/>
    <lineage>
        <taxon>Bacteria</taxon>
        <taxon>Bacillati</taxon>
        <taxon>Bacillota</taxon>
        <taxon>Bacilli</taxon>
        <taxon>Bacillales</taxon>
        <taxon>Paenibacillaceae</taxon>
        <taxon>Paenibacillus</taxon>
    </lineage>
</organism>
<dbReference type="Pfam" id="PF13649">
    <property type="entry name" value="Methyltransf_25"/>
    <property type="match status" value="1"/>
</dbReference>
<evidence type="ECO:0000313" key="2">
    <source>
        <dbReference type="EMBL" id="MFD2413933.1"/>
    </source>
</evidence>
<keyword evidence="3" id="KW-1185">Reference proteome</keyword>
<evidence type="ECO:0000259" key="1">
    <source>
        <dbReference type="Pfam" id="PF13649"/>
    </source>
</evidence>
<dbReference type="CDD" id="cd02440">
    <property type="entry name" value="AdoMet_MTases"/>
    <property type="match status" value="1"/>
</dbReference>
<protein>
    <submittedName>
        <fullName evidence="2">Class I SAM-dependent methyltransferase</fullName>
        <ecNumber evidence="2">2.1.-.-</ecNumber>
    </submittedName>
</protein>
<dbReference type="InterPro" id="IPR041698">
    <property type="entry name" value="Methyltransf_25"/>
</dbReference>
<dbReference type="SUPFAM" id="SSF53335">
    <property type="entry name" value="S-adenosyl-L-methionine-dependent methyltransferases"/>
    <property type="match status" value="1"/>
</dbReference>
<dbReference type="GO" id="GO:0032259">
    <property type="term" value="P:methylation"/>
    <property type="evidence" value="ECO:0007669"/>
    <property type="project" value="UniProtKB-KW"/>
</dbReference>
<dbReference type="Gene3D" id="3.40.50.150">
    <property type="entry name" value="Vaccinia Virus protein VP39"/>
    <property type="match status" value="1"/>
</dbReference>
<accession>A0ABW5FFY0</accession>
<comment type="caution">
    <text evidence="2">The sequence shown here is derived from an EMBL/GenBank/DDBJ whole genome shotgun (WGS) entry which is preliminary data.</text>
</comment>
<reference evidence="3" key="1">
    <citation type="journal article" date="2019" name="Int. J. Syst. Evol. Microbiol.">
        <title>The Global Catalogue of Microorganisms (GCM) 10K type strain sequencing project: providing services to taxonomists for standard genome sequencing and annotation.</title>
        <authorList>
            <consortium name="The Broad Institute Genomics Platform"/>
            <consortium name="The Broad Institute Genome Sequencing Center for Infectious Disease"/>
            <person name="Wu L."/>
            <person name="Ma J."/>
        </authorList>
    </citation>
    <scope>NUCLEOTIDE SEQUENCE [LARGE SCALE GENOMIC DNA]</scope>
    <source>
        <strain evidence="3">CCM 8725</strain>
    </source>
</reference>
<dbReference type="GO" id="GO:0008168">
    <property type="term" value="F:methyltransferase activity"/>
    <property type="evidence" value="ECO:0007669"/>
    <property type="project" value="UniProtKB-KW"/>
</dbReference>
<dbReference type="EC" id="2.1.-.-" evidence="2"/>
<name>A0ABW5FFY0_9BACL</name>
<feature type="domain" description="Methyltransferase" evidence="1">
    <location>
        <begin position="53"/>
        <end position="154"/>
    </location>
</feature>
<sequence length="237" mass="27002">MDRLARIRSEEKIYHDQCYDSSKLFEPGSWLHKPVTTVINLINKYKDQEYISILDLGAGVGRNSIPIAESIKHRNGKVVCVDLLESAIAKLKSYSQQFGVEPYIVPILSDIEHFSIEPNEYDIIVAVSSLEHVSSAQVLEQKLSEMNTGTRAGGTNCIIIASNIREMHLENKQELDPMFEVNLSTERMLELLDQKYAGWEVQQRFVKHMTYEISRNGEPVKLTSDCITYVAKKSQSY</sequence>
<dbReference type="Proteomes" id="UP001597448">
    <property type="component" value="Unassembled WGS sequence"/>
</dbReference>
<gene>
    <name evidence="2" type="ORF">ACFSX3_29105</name>
</gene>
<evidence type="ECO:0000313" key="3">
    <source>
        <dbReference type="Proteomes" id="UP001597448"/>
    </source>
</evidence>
<dbReference type="EMBL" id="JBHUKY010000078">
    <property type="protein sequence ID" value="MFD2413933.1"/>
    <property type="molecule type" value="Genomic_DNA"/>
</dbReference>